<dbReference type="AlphaFoldDB" id="A0A0S2VZM4"/>
<dbReference type="EMBL" id="CP011307">
    <property type="protein sequence ID" value="ALP92521.1"/>
    <property type="molecule type" value="Genomic_DNA"/>
</dbReference>
<comment type="similarity">
    <text evidence="3">In the N-terminal section; belongs to the NADH:flavin oxidoreductase/NADH oxidase family.</text>
</comment>
<evidence type="ECO:0000256" key="5">
    <source>
        <dbReference type="ARBA" id="ARBA00022643"/>
    </source>
</evidence>
<dbReference type="GO" id="GO:0051536">
    <property type="term" value="F:iron-sulfur cluster binding"/>
    <property type="evidence" value="ECO:0007669"/>
    <property type="project" value="UniProtKB-KW"/>
</dbReference>
<dbReference type="InterPro" id="IPR023753">
    <property type="entry name" value="FAD/NAD-binding_dom"/>
</dbReference>
<evidence type="ECO:0000313" key="12">
    <source>
        <dbReference type="EMBL" id="ALP92521.1"/>
    </source>
</evidence>
<gene>
    <name evidence="12" type="ORF">IB211_00125</name>
</gene>
<keyword evidence="5" id="KW-0288">FMN</keyword>
<dbReference type="GO" id="GO:0046872">
    <property type="term" value="F:metal ion binding"/>
    <property type="evidence" value="ECO:0007669"/>
    <property type="project" value="UniProtKB-KW"/>
</dbReference>
<evidence type="ECO:0000256" key="8">
    <source>
        <dbReference type="ARBA" id="ARBA00023004"/>
    </source>
</evidence>
<dbReference type="Pfam" id="PF12831">
    <property type="entry name" value="FAD_oxidored"/>
    <property type="match status" value="1"/>
</dbReference>
<dbReference type="STRING" id="1297617.IB211_00125"/>
<evidence type="ECO:0000256" key="6">
    <source>
        <dbReference type="ARBA" id="ARBA00022723"/>
    </source>
</evidence>
<dbReference type="GO" id="GO:0008670">
    <property type="term" value="F:2,4-dienoyl-CoA reductase (NADPH) activity"/>
    <property type="evidence" value="ECO:0007669"/>
    <property type="project" value="UniProtKB-EC"/>
</dbReference>
<dbReference type="InterPro" id="IPR013785">
    <property type="entry name" value="Aldolase_TIM"/>
</dbReference>
<evidence type="ECO:0000256" key="2">
    <source>
        <dbReference type="ARBA" id="ARBA00001966"/>
    </source>
</evidence>
<dbReference type="Pfam" id="PF00724">
    <property type="entry name" value="Oxidored_FMN"/>
    <property type="match status" value="1"/>
</dbReference>
<dbReference type="SUPFAM" id="SSF51395">
    <property type="entry name" value="FMN-linked oxidoreductases"/>
    <property type="match status" value="1"/>
</dbReference>
<dbReference type="InterPro" id="IPR051793">
    <property type="entry name" value="NADH:flavin_oxidoreductase"/>
</dbReference>
<organism evidence="12 13">
    <name type="scientific">Intestinimonas butyriciproducens</name>
    <dbReference type="NCBI Taxonomy" id="1297617"/>
    <lineage>
        <taxon>Bacteria</taxon>
        <taxon>Bacillati</taxon>
        <taxon>Bacillota</taxon>
        <taxon>Clostridia</taxon>
        <taxon>Eubacteriales</taxon>
        <taxon>Intestinimonas</taxon>
    </lineage>
</organism>
<dbReference type="KEGG" id="ibu:IB211_00125"/>
<dbReference type="eggNOG" id="COG1902">
    <property type="taxonomic scope" value="Bacteria"/>
</dbReference>
<keyword evidence="6" id="KW-0479">Metal-binding</keyword>
<sequence>MQEKYRVLFEPGRIAGVPLKNRFYMAPIGPSGMCDAEGAFTETAVEYYAVRARGGVGLIITGDCFVENEIQPCVMPSHVVPTLRPTCFIRSAKRLTERVHAYGTKIFIQLSAGFGRVGHASNVSGDVIAPSPVEHRWIKGLMCREMTVEEIHTFVRKFGEAAAHAKKAGFDGVEIHAIHEGYLLDQFTLALFNKRTDAYGGSLENRLRFAMEIVQEIKRVCGADFPVGVRYSPKSFVRDMNEKAGGLPGQEFEELGRDMDEGLTVAKMLQDAGYDFLDADVGSYESWHWSHPPMYHQKGMYLPYVSQLKKVVEIPVMCAGRMDNPDISSAALAGGKIDFVGLARPLLADPDYVEKLRRNQLERIRPCLSCQEACMGRIQKFSSVCCAVNPAVGREVAYAVGRAQERKKVLVVGGGVAGCEAARVCALRGHDVTLLEAAGQLGGNLIPGGMPDFKEDDHALVRWYSHELQELGVRVELNTPATAEIVRASGSDTVILATGSRPVVPDLGTPDRVRTAADVLMGGEDPGKRVVVVGGGLVGCELALWLRKQDSTREVTLVEALPDVLMVGTPVCDANTDMLKALLPFHGVKEELGARVVRTEPDGVVLHLCDGSEQKLEADTIAVAVGYRSENRLFQELQGLDAQLFQIGDANKVANIHYAIWDAYEVARGI</sequence>
<keyword evidence="8" id="KW-0408">Iron</keyword>
<comment type="cofactor">
    <cofactor evidence="1">
        <name>FMN</name>
        <dbReference type="ChEBI" id="CHEBI:58210"/>
    </cofactor>
</comment>
<dbReference type="Gene3D" id="3.20.20.70">
    <property type="entry name" value="Aldolase class I"/>
    <property type="match status" value="1"/>
</dbReference>
<keyword evidence="4" id="KW-0285">Flavoprotein</keyword>
<dbReference type="Gene3D" id="3.40.50.720">
    <property type="entry name" value="NAD(P)-binding Rossmann-like Domain"/>
    <property type="match status" value="1"/>
</dbReference>
<dbReference type="GO" id="GO:0010181">
    <property type="term" value="F:FMN binding"/>
    <property type="evidence" value="ECO:0007669"/>
    <property type="project" value="InterPro"/>
</dbReference>
<evidence type="ECO:0000256" key="7">
    <source>
        <dbReference type="ARBA" id="ARBA00023002"/>
    </source>
</evidence>
<dbReference type="EC" id="1.3.1.34" evidence="12"/>
<dbReference type="InterPro" id="IPR036188">
    <property type="entry name" value="FAD/NAD-bd_sf"/>
</dbReference>
<keyword evidence="7 12" id="KW-0560">Oxidoreductase</keyword>
<dbReference type="InterPro" id="IPR001155">
    <property type="entry name" value="OxRdtase_FMN_N"/>
</dbReference>
<dbReference type="Proteomes" id="UP000064844">
    <property type="component" value="Chromosome"/>
</dbReference>
<reference evidence="13" key="2">
    <citation type="submission" date="2015-04" db="EMBL/GenBank/DDBJ databases">
        <title>A butyrogenic pathway from the amino acid lysine in a human gut commensal.</title>
        <authorList>
            <person name="de Vos W.M."/>
            <person name="Bui N.T.P."/>
            <person name="Plugge C.M."/>
            <person name="Ritari J."/>
        </authorList>
    </citation>
    <scope>NUCLEOTIDE SEQUENCE [LARGE SCALE GENOMIC DNA]</scope>
    <source>
        <strain evidence="13">AF211</strain>
    </source>
</reference>
<dbReference type="Pfam" id="PF07992">
    <property type="entry name" value="Pyr_redox_2"/>
    <property type="match status" value="1"/>
</dbReference>
<evidence type="ECO:0000259" key="10">
    <source>
        <dbReference type="Pfam" id="PF00724"/>
    </source>
</evidence>
<proteinExistence type="inferred from homology"/>
<accession>A0A0S2VZM4</accession>
<dbReference type="PRINTS" id="PR00411">
    <property type="entry name" value="PNDRDTASEI"/>
</dbReference>
<name>A0A0S2VZM4_9FIRM</name>
<dbReference type="eggNOG" id="COG0446">
    <property type="taxonomic scope" value="Bacteria"/>
</dbReference>
<keyword evidence="13" id="KW-1185">Reference proteome</keyword>
<evidence type="ECO:0000259" key="11">
    <source>
        <dbReference type="Pfam" id="PF07992"/>
    </source>
</evidence>
<reference evidence="12 13" key="1">
    <citation type="journal article" date="2015" name="Nat. Commun.">
        <title>Production of butyrate from lysine and the Amadori product fructoselysine by a human gut commensal.</title>
        <authorList>
            <person name="Bui T.P."/>
            <person name="Ritari J."/>
            <person name="Boeren S."/>
            <person name="de Waard P."/>
            <person name="Plugge C.M."/>
            <person name="de Vos W.M."/>
        </authorList>
    </citation>
    <scope>NUCLEOTIDE SEQUENCE [LARGE SCALE GENOMIC DNA]</scope>
    <source>
        <strain evidence="12 13">AF211</strain>
    </source>
</reference>
<keyword evidence="9" id="KW-0411">Iron-sulfur</keyword>
<comment type="cofactor">
    <cofactor evidence="2">
        <name>[4Fe-4S] cluster</name>
        <dbReference type="ChEBI" id="CHEBI:49883"/>
    </cofactor>
</comment>
<dbReference type="PATRIC" id="fig|1297617.4.peg.124"/>
<dbReference type="RefSeq" id="WP_033117717.1">
    <property type="nucleotide sequence ID" value="NZ_CALICV010000124.1"/>
</dbReference>
<dbReference type="PRINTS" id="PR00368">
    <property type="entry name" value="FADPNR"/>
</dbReference>
<feature type="domain" description="NADH:flavin oxidoreductase/NADH oxidase N-terminal" evidence="10">
    <location>
        <begin position="8"/>
        <end position="359"/>
    </location>
</feature>
<feature type="domain" description="FAD/NAD(P)-binding" evidence="11">
    <location>
        <begin position="491"/>
        <end position="638"/>
    </location>
</feature>
<evidence type="ECO:0000256" key="3">
    <source>
        <dbReference type="ARBA" id="ARBA00011048"/>
    </source>
</evidence>
<evidence type="ECO:0000256" key="9">
    <source>
        <dbReference type="ARBA" id="ARBA00023014"/>
    </source>
</evidence>
<dbReference type="PANTHER" id="PTHR42917:SF2">
    <property type="entry name" value="2,4-DIENOYL-COA REDUCTASE [(2E)-ENOYL-COA-PRODUCING]"/>
    <property type="match status" value="1"/>
</dbReference>
<dbReference type="PANTHER" id="PTHR42917">
    <property type="entry name" value="2,4-DIENOYL-COA REDUCTASE"/>
    <property type="match status" value="1"/>
</dbReference>
<evidence type="ECO:0000256" key="4">
    <source>
        <dbReference type="ARBA" id="ARBA00022630"/>
    </source>
</evidence>
<dbReference type="SUPFAM" id="SSF51905">
    <property type="entry name" value="FAD/NAD(P)-binding domain"/>
    <property type="match status" value="1"/>
</dbReference>
<evidence type="ECO:0000313" key="13">
    <source>
        <dbReference type="Proteomes" id="UP000064844"/>
    </source>
</evidence>
<protein>
    <submittedName>
        <fullName evidence="12">2,4-dienoyl-CoA reductase</fullName>
        <ecNumber evidence="12">1.3.1.34</ecNumber>
    </submittedName>
</protein>
<dbReference type="Gene3D" id="3.50.50.60">
    <property type="entry name" value="FAD/NAD(P)-binding domain"/>
    <property type="match status" value="1"/>
</dbReference>
<evidence type="ECO:0000256" key="1">
    <source>
        <dbReference type="ARBA" id="ARBA00001917"/>
    </source>
</evidence>